<protein>
    <submittedName>
        <fullName evidence="5">DUF3459 domain-containing protein</fullName>
    </submittedName>
</protein>
<evidence type="ECO:0000256" key="2">
    <source>
        <dbReference type="ARBA" id="ARBA00023180"/>
    </source>
</evidence>
<organism evidence="5 8">
    <name type="scientific">Streptomyces radicis</name>
    <dbReference type="NCBI Taxonomy" id="1750517"/>
    <lineage>
        <taxon>Bacteria</taxon>
        <taxon>Bacillati</taxon>
        <taxon>Actinomycetota</taxon>
        <taxon>Actinomycetes</taxon>
        <taxon>Kitasatosporales</taxon>
        <taxon>Streptomycetaceae</taxon>
        <taxon>Streptomyces</taxon>
    </lineage>
</organism>
<dbReference type="InterPro" id="IPR017853">
    <property type="entry name" value="GH"/>
</dbReference>
<sequence length="552" mass="60783">MSQHLADRSHPVNGTPQKAHRPSEWWRDAVIYQVYPRSFADGNGDGMGDLAGIRARLPYLAELGVDAVWLSPFYASPQADAGYDVADYRAIDPMFGDLHDADALIRDAHHLGLKVITDLVPNHSSDRHEWFRRALREGPGSPLRERYHFRPGRGVDGELPPNDWESIFGGPAWTRVDDPEGTPGEWYLHLFAPEQPDLNWDNRAVHDEFRSVLRFWLDMGVDGFRIDVAHGLVKAPGLPDMGDPGQLHLLGTDIQPFFDQDGVHEIYRSWRTVLDEYPGPRIGVAEAWTADERRTARYVRPDELHQAFNFHYLRAPWDAAALRRAIDSSLDSMRPVGAPSTWVLSNHDVVRHRTRLGGGLERARAATLLMLALPGSAYLYQGEELGLPEVTDLPDEARQDPAFSRRGADGDEGLRDGCRVPIPWTPHGPSYGFGDGGSWLPQPPTWATLSVARQTGDPASTLELYRAALAARAINPALGAGDSVRWLDAPDGVLAFRRDAPTGEAVICVANTGGAAVDVGDLLPETAYKLLASGPGADGTEVPPDSTVWWQA</sequence>
<gene>
    <name evidence="6" type="ORF">D7318_21685</name>
    <name evidence="5" type="ORF">D7319_22825</name>
</gene>
<dbReference type="OrthoDB" id="9043248at2"/>
<dbReference type="PANTHER" id="PTHR10357:SF179">
    <property type="entry name" value="NEUTRAL AND BASIC AMINO ACID TRANSPORT PROTEIN RBAT"/>
    <property type="match status" value="1"/>
</dbReference>
<dbReference type="CDD" id="cd11332">
    <property type="entry name" value="AmyAc_OligoGlu_TS"/>
    <property type="match status" value="1"/>
</dbReference>
<dbReference type="Pfam" id="PF00128">
    <property type="entry name" value="Alpha-amylase"/>
    <property type="match status" value="1"/>
</dbReference>
<name>A0A3A9W0D2_9ACTN</name>
<comment type="similarity">
    <text evidence="1">Belongs to the glycosyl hydrolase 13 family.</text>
</comment>
<feature type="compositionally biased region" description="Basic and acidic residues" evidence="3">
    <location>
        <begin position="1"/>
        <end position="10"/>
    </location>
</feature>
<reference evidence="7 8" key="1">
    <citation type="submission" date="2018-09" db="EMBL/GenBank/DDBJ databases">
        <title>Streptomyces sp. nov. DS1-2, an endophytic actinomycete isolated from roots of Dendrobium scabrilingue.</title>
        <authorList>
            <person name="Kuncharoen N."/>
            <person name="Kudo T."/>
            <person name="Ohkuma M."/>
            <person name="Yuki M."/>
            <person name="Tanasupawat S."/>
        </authorList>
    </citation>
    <scope>NUCLEOTIDE SEQUENCE [LARGE SCALE GENOMIC DNA]</scope>
    <source>
        <strain evidence="5 8">AZ1-7</strain>
        <strain evidence="6 7">DS1-2</strain>
    </source>
</reference>
<dbReference type="GO" id="GO:0004556">
    <property type="term" value="F:alpha-amylase activity"/>
    <property type="evidence" value="ECO:0007669"/>
    <property type="project" value="TreeGrafter"/>
</dbReference>
<dbReference type="EMBL" id="RBDX01000021">
    <property type="protein sequence ID" value="RKN06329.1"/>
    <property type="molecule type" value="Genomic_DNA"/>
</dbReference>
<dbReference type="Gene3D" id="3.90.400.10">
    <property type="entry name" value="Oligo-1,6-glucosidase, Domain 2"/>
    <property type="match status" value="1"/>
</dbReference>
<evidence type="ECO:0000256" key="1">
    <source>
        <dbReference type="ARBA" id="ARBA00008061"/>
    </source>
</evidence>
<evidence type="ECO:0000259" key="4">
    <source>
        <dbReference type="SMART" id="SM00642"/>
    </source>
</evidence>
<dbReference type="GO" id="GO:0009313">
    <property type="term" value="P:oligosaccharide catabolic process"/>
    <property type="evidence" value="ECO:0007669"/>
    <property type="project" value="TreeGrafter"/>
</dbReference>
<feature type="domain" description="Glycosyl hydrolase family 13 catalytic" evidence="4">
    <location>
        <begin position="33"/>
        <end position="419"/>
    </location>
</feature>
<dbReference type="RefSeq" id="WP_120698813.1">
    <property type="nucleotide sequence ID" value="NZ_RBDX01000021.1"/>
</dbReference>
<proteinExistence type="inferred from homology"/>
<keyword evidence="2" id="KW-0325">Glycoprotein</keyword>
<dbReference type="SMART" id="SM00642">
    <property type="entry name" value="Aamy"/>
    <property type="match status" value="1"/>
</dbReference>
<comment type="caution">
    <text evidence="5">The sequence shown here is derived from an EMBL/GenBank/DDBJ whole genome shotgun (WGS) entry which is preliminary data.</text>
</comment>
<evidence type="ECO:0000313" key="7">
    <source>
        <dbReference type="Proteomes" id="UP000268652"/>
    </source>
</evidence>
<evidence type="ECO:0000313" key="8">
    <source>
        <dbReference type="Proteomes" id="UP000275024"/>
    </source>
</evidence>
<feature type="region of interest" description="Disordered" evidence="3">
    <location>
        <begin position="1"/>
        <end position="21"/>
    </location>
</feature>
<dbReference type="FunFam" id="3.90.400.10:FF:000001">
    <property type="entry name" value="Maltase A3, isoform A"/>
    <property type="match status" value="1"/>
</dbReference>
<dbReference type="Proteomes" id="UP000275024">
    <property type="component" value="Unassembled WGS sequence"/>
</dbReference>
<evidence type="ECO:0000313" key="6">
    <source>
        <dbReference type="EMBL" id="RKN18659.1"/>
    </source>
</evidence>
<dbReference type="Proteomes" id="UP000268652">
    <property type="component" value="Unassembled WGS sequence"/>
</dbReference>
<dbReference type="Gene3D" id="3.20.20.80">
    <property type="entry name" value="Glycosidases"/>
    <property type="match status" value="1"/>
</dbReference>
<dbReference type="AlphaFoldDB" id="A0A3A9W0D2"/>
<dbReference type="InterPro" id="IPR045857">
    <property type="entry name" value="O16G_dom_2"/>
</dbReference>
<keyword evidence="7" id="KW-1185">Reference proteome</keyword>
<evidence type="ECO:0000256" key="3">
    <source>
        <dbReference type="SAM" id="MobiDB-lite"/>
    </source>
</evidence>
<accession>A0A3A9W0D2</accession>
<dbReference type="PANTHER" id="PTHR10357">
    <property type="entry name" value="ALPHA-AMYLASE FAMILY MEMBER"/>
    <property type="match status" value="1"/>
</dbReference>
<evidence type="ECO:0000313" key="5">
    <source>
        <dbReference type="EMBL" id="RKN06329.1"/>
    </source>
</evidence>
<dbReference type="SUPFAM" id="SSF51445">
    <property type="entry name" value="(Trans)glycosidases"/>
    <property type="match status" value="1"/>
</dbReference>
<dbReference type="InterPro" id="IPR006047">
    <property type="entry name" value="GH13_cat_dom"/>
</dbReference>
<dbReference type="EMBL" id="RBDY01000018">
    <property type="protein sequence ID" value="RKN18659.1"/>
    <property type="molecule type" value="Genomic_DNA"/>
</dbReference>